<dbReference type="EMBL" id="JACNJD010000389">
    <property type="protein sequence ID" value="MBC8179466.1"/>
    <property type="molecule type" value="Genomic_DNA"/>
</dbReference>
<organism evidence="4 5">
    <name type="scientific">Candidatus Desulfacyla euxinica</name>
    <dbReference type="NCBI Taxonomy" id="2841693"/>
    <lineage>
        <taxon>Bacteria</taxon>
        <taxon>Deltaproteobacteria</taxon>
        <taxon>Candidatus Desulfacyla</taxon>
    </lineage>
</organism>
<reference evidence="4 5" key="1">
    <citation type="submission" date="2020-08" db="EMBL/GenBank/DDBJ databases">
        <title>Bridging the membrane lipid divide: bacteria of the FCB group superphylum have the potential to synthesize archaeal ether lipids.</title>
        <authorList>
            <person name="Villanueva L."/>
            <person name="Von Meijenfeldt F.A.B."/>
            <person name="Westbye A.B."/>
            <person name="Yadav S."/>
            <person name="Hopmans E.C."/>
            <person name="Dutilh B.E."/>
            <person name="Sinninghe Damste J.S."/>
        </authorList>
    </citation>
    <scope>NUCLEOTIDE SEQUENCE [LARGE SCALE GENOMIC DNA]</scope>
    <source>
        <strain evidence="4">NIOZ-UU27</strain>
    </source>
</reference>
<dbReference type="CDD" id="cd06558">
    <property type="entry name" value="crotonase-like"/>
    <property type="match status" value="1"/>
</dbReference>
<dbReference type="GO" id="GO:0006635">
    <property type="term" value="P:fatty acid beta-oxidation"/>
    <property type="evidence" value="ECO:0007669"/>
    <property type="project" value="TreeGrafter"/>
</dbReference>
<dbReference type="InterPro" id="IPR001753">
    <property type="entry name" value="Enoyl-CoA_hydra/iso"/>
</dbReference>
<name>A0A8J6TAM5_9DELT</name>
<dbReference type="FunFam" id="1.10.12.10:FF:000001">
    <property type="entry name" value="Probable enoyl-CoA hydratase, mitochondrial"/>
    <property type="match status" value="1"/>
</dbReference>
<dbReference type="InterPro" id="IPR014748">
    <property type="entry name" value="Enoyl-CoA_hydra_C"/>
</dbReference>
<dbReference type="Gene3D" id="3.90.226.10">
    <property type="entry name" value="2-enoyl-CoA Hydratase, Chain A, domain 1"/>
    <property type="match status" value="1"/>
</dbReference>
<dbReference type="PROSITE" id="PS00166">
    <property type="entry name" value="ENOYL_COA_HYDRATASE"/>
    <property type="match status" value="1"/>
</dbReference>
<dbReference type="AlphaFoldDB" id="A0A8J6TAM5"/>
<dbReference type="GO" id="GO:0016836">
    <property type="term" value="F:hydro-lyase activity"/>
    <property type="evidence" value="ECO:0007669"/>
    <property type="project" value="UniProtKB-ARBA"/>
</dbReference>
<evidence type="ECO:0000313" key="5">
    <source>
        <dbReference type="Proteomes" id="UP000650524"/>
    </source>
</evidence>
<proteinExistence type="inferred from homology"/>
<evidence type="ECO:0000256" key="2">
    <source>
        <dbReference type="ARBA" id="ARBA00023239"/>
    </source>
</evidence>
<dbReference type="FunFam" id="3.90.226.10:FF:000009">
    <property type="entry name" value="Carnitinyl-CoA dehydratase"/>
    <property type="match status" value="1"/>
</dbReference>
<dbReference type="Gene3D" id="1.10.12.10">
    <property type="entry name" value="Lyase 2-enoyl-coa Hydratase, Chain A, domain 2"/>
    <property type="match status" value="1"/>
</dbReference>
<dbReference type="SUPFAM" id="SSF52096">
    <property type="entry name" value="ClpP/crotonase"/>
    <property type="match status" value="1"/>
</dbReference>
<gene>
    <name evidence="4" type="ORF">H8E19_18835</name>
</gene>
<dbReference type="PANTHER" id="PTHR11941:SF54">
    <property type="entry name" value="ENOYL-COA HYDRATASE, MITOCHONDRIAL"/>
    <property type="match status" value="1"/>
</dbReference>
<evidence type="ECO:0000313" key="4">
    <source>
        <dbReference type="EMBL" id="MBC8179466.1"/>
    </source>
</evidence>
<dbReference type="Proteomes" id="UP000650524">
    <property type="component" value="Unassembled WGS sequence"/>
</dbReference>
<dbReference type="InterPro" id="IPR029045">
    <property type="entry name" value="ClpP/crotonase-like_dom_sf"/>
</dbReference>
<dbReference type="Pfam" id="PF00378">
    <property type="entry name" value="ECH_1"/>
    <property type="match status" value="1"/>
</dbReference>
<dbReference type="InterPro" id="IPR018376">
    <property type="entry name" value="Enoyl-CoA_hyd/isom_CS"/>
</dbReference>
<comment type="similarity">
    <text evidence="1 3">Belongs to the enoyl-CoA hydratase/isomerase family.</text>
</comment>
<accession>A0A8J6TAM5</accession>
<keyword evidence="2" id="KW-0456">Lyase</keyword>
<evidence type="ECO:0000256" key="3">
    <source>
        <dbReference type="RuleBase" id="RU003707"/>
    </source>
</evidence>
<sequence length="263" mass="28820">MDFKDIIYRKENEVAHIIINRPEKRNALNRAARLEMMEALGDAENDTALKVLILSGAGGKSFMAGSDLNELSRFTPLEMEAFTSTLGGRFYMRFEQCDKPVIAMIDGLCLGGGLELALSCDIRIASETSKFGQPEMFLGIMPGSGGTQRLPRLVGPGKAKELILTGKTIDAAEALRIGLINGMVSRDELDETVMTTANQIARQSPLALKWAKKSINMSQETGLAAGIAYETLADCLLFSGKDREEGMKAFFEKRKPQFTEIVE</sequence>
<comment type="caution">
    <text evidence="4">The sequence shown here is derived from an EMBL/GenBank/DDBJ whole genome shotgun (WGS) entry which is preliminary data.</text>
</comment>
<protein>
    <submittedName>
        <fullName evidence="4">Enoyl-CoA hydratase/isomerase family protein</fullName>
    </submittedName>
</protein>
<evidence type="ECO:0000256" key="1">
    <source>
        <dbReference type="ARBA" id="ARBA00005254"/>
    </source>
</evidence>
<dbReference type="PANTHER" id="PTHR11941">
    <property type="entry name" value="ENOYL-COA HYDRATASE-RELATED"/>
    <property type="match status" value="1"/>
</dbReference>